<reference evidence="1" key="1">
    <citation type="submission" date="2023-08" db="EMBL/GenBank/DDBJ databases">
        <authorList>
            <person name="Chen Y."/>
            <person name="Shah S."/>
            <person name="Dougan E. K."/>
            <person name="Thang M."/>
            <person name="Chan C."/>
        </authorList>
    </citation>
    <scope>NUCLEOTIDE SEQUENCE</scope>
</reference>
<dbReference type="EMBL" id="CAUJNA010003305">
    <property type="protein sequence ID" value="CAJ1398563.1"/>
    <property type="molecule type" value="Genomic_DNA"/>
</dbReference>
<evidence type="ECO:0000313" key="1">
    <source>
        <dbReference type="EMBL" id="CAJ1398563.1"/>
    </source>
</evidence>
<accession>A0AA36J4V8</accession>
<name>A0AA36J4V8_9DINO</name>
<sequence length="465" mass="50571">MDPRRLAQAICQEREAATSKCADFSDKDIVLLIGCCGSGKTTLTSYALGTSFRYSRRTGKLEAENPMEGFVMSAQRADVTRGLSCAEVPTTGGMMIVDNAGTGATEGTIAEVCGAINRSLALQSARSARVVLVLKEARGDVGNERGRVLLKDVEHVASMFGCLQSLSSVGLIVTSEPRGLQVAGVASELAQSMRDNFSDLLQTALAEDEYIDLGAAAPSHQKTTASGKRLLQHFFSSCEKACRIADAVVEGDDDAFLKQVCSERVAVFPVNVLQDQQRQSIQSWLYNLPPIQNPGESLEYVLLSDAKKDLEQTLSKFFLECKHSIGDLGLSWAFDEALVSKIKDLLNLTKTLEETKLMPSAESYRTDLIVQLVRENERMAALVLEGVRSGLCEKIEGCWPAMLKMDAFREACGRLLFAGWMNSSAMMRQGIKVAKESLEKHLPGGCVGARWNLNLALQVKGVLRA</sequence>
<dbReference type="AlphaFoldDB" id="A0AA36J4V8"/>
<organism evidence="1 2">
    <name type="scientific">Effrenium voratum</name>
    <dbReference type="NCBI Taxonomy" id="2562239"/>
    <lineage>
        <taxon>Eukaryota</taxon>
        <taxon>Sar</taxon>
        <taxon>Alveolata</taxon>
        <taxon>Dinophyceae</taxon>
        <taxon>Suessiales</taxon>
        <taxon>Symbiodiniaceae</taxon>
        <taxon>Effrenium</taxon>
    </lineage>
</organism>
<gene>
    <name evidence="1" type="ORF">EVOR1521_LOCUS22328</name>
</gene>
<keyword evidence="2" id="KW-1185">Reference proteome</keyword>
<proteinExistence type="predicted"/>
<comment type="caution">
    <text evidence="1">The sequence shown here is derived from an EMBL/GenBank/DDBJ whole genome shotgun (WGS) entry which is preliminary data.</text>
</comment>
<dbReference type="Proteomes" id="UP001178507">
    <property type="component" value="Unassembled WGS sequence"/>
</dbReference>
<evidence type="ECO:0000313" key="2">
    <source>
        <dbReference type="Proteomes" id="UP001178507"/>
    </source>
</evidence>
<protein>
    <submittedName>
        <fullName evidence="1">Uncharacterized protein</fullName>
    </submittedName>
</protein>